<proteinExistence type="predicted"/>
<evidence type="ECO:0000313" key="2">
    <source>
        <dbReference type="Proteomes" id="UP001187192"/>
    </source>
</evidence>
<reference evidence="1" key="1">
    <citation type="submission" date="2023-07" db="EMBL/GenBank/DDBJ databases">
        <title>draft genome sequence of fig (Ficus carica).</title>
        <authorList>
            <person name="Takahashi T."/>
            <person name="Nishimura K."/>
        </authorList>
    </citation>
    <scope>NUCLEOTIDE SEQUENCE</scope>
</reference>
<organism evidence="1 2">
    <name type="scientific">Ficus carica</name>
    <name type="common">Common fig</name>
    <dbReference type="NCBI Taxonomy" id="3494"/>
    <lineage>
        <taxon>Eukaryota</taxon>
        <taxon>Viridiplantae</taxon>
        <taxon>Streptophyta</taxon>
        <taxon>Embryophyta</taxon>
        <taxon>Tracheophyta</taxon>
        <taxon>Spermatophyta</taxon>
        <taxon>Magnoliopsida</taxon>
        <taxon>eudicotyledons</taxon>
        <taxon>Gunneridae</taxon>
        <taxon>Pentapetalae</taxon>
        <taxon>rosids</taxon>
        <taxon>fabids</taxon>
        <taxon>Rosales</taxon>
        <taxon>Moraceae</taxon>
        <taxon>Ficeae</taxon>
        <taxon>Ficus</taxon>
    </lineage>
</organism>
<dbReference type="PANTHER" id="PTHR33070:SF129">
    <property type="entry name" value="DUF241 DOMAIN PROTEIN"/>
    <property type="match status" value="1"/>
</dbReference>
<dbReference type="GO" id="GO:0048364">
    <property type="term" value="P:root development"/>
    <property type="evidence" value="ECO:0007669"/>
    <property type="project" value="InterPro"/>
</dbReference>
<comment type="caution">
    <text evidence="1">The sequence shown here is derived from an EMBL/GenBank/DDBJ whole genome shotgun (WGS) entry which is preliminary data.</text>
</comment>
<dbReference type="AlphaFoldDB" id="A0AA87ZRU6"/>
<dbReference type="EMBL" id="BTGU01000007">
    <property type="protein sequence ID" value="GMN38270.1"/>
    <property type="molecule type" value="Genomic_DNA"/>
</dbReference>
<protein>
    <submittedName>
        <fullName evidence="1">Uncharacterized protein</fullName>
    </submittedName>
</protein>
<dbReference type="Pfam" id="PF03087">
    <property type="entry name" value="BPS1"/>
    <property type="match status" value="1"/>
</dbReference>
<keyword evidence="2" id="KW-1185">Reference proteome</keyword>
<name>A0AA87ZRU6_FICCA</name>
<accession>A0AA87ZRU6</accession>
<dbReference type="InterPro" id="IPR004320">
    <property type="entry name" value="BPS1_pln"/>
</dbReference>
<evidence type="ECO:0000313" key="1">
    <source>
        <dbReference type="EMBL" id="GMN38270.1"/>
    </source>
</evidence>
<dbReference type="PANTHER" id="PTHR33070">
    <property type="entry name" value="OS06G0725500 PROTEIN"/>
    <property type="match status" value="1"/>
</dbReference>
<dbReference type="Proteomes" id="UP001187192">
    <property type="component" value="Unassembled WGS sequence"/>
</dbReference>
<dbReference type="GO" id="GO:0048367">
    <property type="term" value="P:shoot system development"/>
    <property type="evidence" value="ECO:0007669"/>
    <property type="project" value="InterPro"/>
</dbReference>
<gene>
    <name evidence="1" type="ORF">TIFTF001_007521</name>
</gene>
<sequence>MRRKHGDESSLSCEVKKFLSSRKMVKKALRKALENKCSFSLLNKDQEISSSWSLVSKLMNSKKVSCEEVIKSNEFTSADAALNLLIGQKMKKSDSTLEENAQNELQILEMCIQDLEEGVEKLYRRLIKTRVSLLNILNHLLTRK</sequence>